<evidence type="ECO:0000256" key="3">
    <source>
        <dbReference type="ARBA" id="ARBA00022723"/>
    </source>
</evidence>
<feature type="chain" id="PRO_5013246125" evidence="7">
    <location>
        <begin position="22"/>
        <end position="493"/>
    </location>
</feature>
<accession>A0A1M6BEN9</accession>
<feature type="signal peptide" evidence="7">
    <location>
        <begin position="1"/>
        <end position="21"/>
    </location>
</feature>
<dbReference type="PANTHER" id="PTHR42693">
    <property type="entry name" value="ARYLSULFATASE FAMILY MEMBER"/>
    <property type="match status" value="1"/>
</dbReference>
<evidence type="ECO:0000256" key="1">
    <source>
        <dbReference type="ARBA" id="ARBA00001913"/>
    </source>
</evidence>
<reference evidence="9 10" key="1">
    <citation type="submission" date="2016-11" db="EMBL/GenBank/DDBJ databases">
        <authorList>
            <person name="Jaros S."/>
            <person name="Januszkiewicz K."/>
            <person name="Wedrychowicz H."/>
        </authorList>
    </citation>
    <scope>NUCLEOTIDE SEQUENCE [LARGE SCALE GENOMIC DNA]</scope>
    <source>
        <strain evidence="9 10">DSM 18772</strain>
    </source>
</reference>
<dbReference type="InterPro" id="IPR050738">
    <property type="entry name" value="Sulfatase"/>
</dbReference>
<evidence type="ECO:0000313" key="9">
    <source>
        <dbReference type="EMBL" id="SHI47179.1"/>
    </source>
</evidence>
<feature type="domain" description="Sulfatase N-terminal" evidence="8">
    <location>
        <begin position="25"/>
        <end position="376"/>
    </location>
</feature>
<evidence type="ECO:0000256" key="4">
    <source>
        <dbReference type="ARBA" id="ARBA00022729"/>
    </source>
</evidence>
<dbReference type="PANTHER" id="PTHR42693:SF42">
    <property type="entry name" value="ARYLSULFATASE G"/>
    <property type="match status" value="1"/>
</dbReference>
<dbReference type="InterPro" id="IPR024607">
    <property type="entry name" value="Sulfatase_CS"/>
</dbReference>
<dbReference type="AlphaFoldDB" id="A0A1M6BEN9"/>
<evidence type="ECO:0000313" key="10">
    <source>
        <dbReference type="Proteomes" id="UP000184510"/>
    </source>
</evidence>
<comment type="similarity">
    <text evidence="2">Belongs to the sulfatase family.</text>
</comment>
<protein>
    <submittedName>
        <fullName evidence="9">Arylsulfatase A</fullName>
    </submittedName>
</protein>
<keyword evidence="6" id="KW-0106">Calcium</keyword>
<name>A0A1M6BEN9_9BACT</name>
<dbReference type="Pfam" id="PF00884">
    <property type="entry name" value="Sulfatase"/>
    <property type="match status" value="1"/>
</dbReference>
<evidence type="ECO:0000259" key="8">
    <source>
        <dbReference type="Pfam" id="PF00884"/>
    </source>
</evidence>
<dbReference type="InterPro" id="IPR000917">
    <property type="entry name" value="Sulfatase_N"/>
</dbReference>
<gene>
    <name evidence="9" type="ORF">SAMN02745181_0195</name>
</gene>
<evidence type="ECO:0000256" key="6">
    <source>
        <dbReference type="ARBA" id="ARBA00022837"/>
    </source>
</evidence>
<keyword evidence="10" id="KW-1185">Reference proteome</keyword>
<dbReference type="SUPFAM" id="SSF53649">
    <property type="entry name" value="Alkaline phosphatase-like"/>
    <property type="match status" value="1"/>
</dbReference>
<dbReference type="InterPro" id="IPR017850">
    <property type="entry name" value="Alkaline_phosphatase_core_sf"/>
</dbReference>
<dbReference type="Gene3D" id="3.30.1120.10">
    <property type="match status" value="1"/>
</dbReference>
<keyword evidence="4 7" id="KW-0732">Signal</keyword>
<evidence type="ECO:0000256" key="7">
    <source>
        <dbReference type="SAM" id="SignalP"/>
    </source>
</evidence>
<proteinExistence type="inferred from homology"/>
<dbReference type="InParanoid" id="A0A1M6BEN9"/>
<dbReference type="STRING" id="1123071.SAMN02745181_0195"/>
<evidence type="ECO:0000256" key="2">
    <source>
        <dbReference type="ARBA" id="ARBA00008779"/>
    </source>
</evidence>
<comment type="cofactor">
    <cofactor evidence="1">
        <name>Ca(2+)</name>
        <dbReference type="ChEBI" id="CHEBI:29108"/>
    </cofactor>
</comment>
<dbReference type="GO" id="GO:0046872">
    <property type="term" value="F:metal ion binding"/>
    <property type="evidence" value="ECO:0007669"/>
    <property type="project" value="UniProtKB-KW"/>
</dbReference>
<dbReference type="Gene3D" id="3.40.720.10">
    <property type="entry name" value="Alkaline Phosphatase, subunit A"/>
    <property type="match status" value="1"/>
</dbReference>
<dbReference type="CDD" id="cd16144">
    <property type="entry name" value="ARS_like"/>
    <property type="match status" value="1"/>
</dbReference>
<organism evidence="9 10">
    <name type="scientific">Rubritalea squalenifaciens DSM 18772</name>
    <dbReference type="NCBI Taxonomy" id="1123071"/>
    <lineage>
        <taxon>Bacteria</taxon>
        <taxon>Pseudomonadati</taxon>
        <taxon>Verrucomicrobiota</taxon>
        <taxon>Verrucomicrobiia</taxon>
        <taxon>Verrucomicrobiales</taxon>
        <taxon>Rubritaleaceae</taxon>
        <taxon>Rubritalea</taxon>
    </lineage>
</organism>
<sequence>MKRIFQTAALLALGLTSLASASEKPNILFFLVDDMGWQETSVAFGPERTALNDVYETPNMKRLASEGMLFTNAYACAICSPTRVSLMTGQNAARHKVTSWTLRKNVAPRENTKVLLPPKWNLNGLQPPGTNVEATFEAKTLPAYLQDLGYKTIHVGKAHFGAKDTPGANPSNLGFNVNIAGAHMGGPGSYHGDKDFSAVWRGGGAIWSVPGLEKYHGQKINLTEALTLETIAELKKTVKEDKKPFYLYMSHYAVHAPWEADRRFIDHFKKKGLKGQQAVLASMLKSMDKSLGDLMDTFEELGVAEDTIIVFMSDNGSPKNCKRNLPLRGHKISGYEGGSRVPMIVHYPGITKKTTRTDAPIIIEDIFPTFLEWAGMKEIPQNDGLSFDEILNDPATDRSQRPLFWHYPNSYDQPAFSSVRLGDLKLLYWHATQKLELFNLKDDLSEENDLAAKQAEDVKRLAKLLSDHLRSTKALMATVKKTGKPVPLPDEVL</sequence>
<keyword evidence="5" id="KW-0378">Hydrolase</keyword>
<dbReference type="PROSITE" id="PS00523">
    <property type="entry name" value="SULFATASE_1"/>
    <property type="match status" value="1"/>
</dbReference>
<dbReference type="OrthoDB" id="246867at2"/>
<evidence type="ECO:0000256" key="5">
    <source>
        <dbReference type="ARBA" id="ARBA00022801"/>
    </source>
</evidence>
<dbReference type="EMBL" id="FQYR01000002">
    <property type="protein sequence ID" value="SHI47179.1"/>
    <property type="molecule type" value="Genomic_DNA"/>
</dbReference>
<dbReference type="RefSeq" id="WP_143157642.1">
    <property type="nucleotide sequence ID" value="NZ_FQYR01000002.1"/>
</dbReference>
<dbReference type="Proteomes" id="UP000184510">
    <property type="component" value="Unassembled WGS sequence"/>
</dbReference>
<keyword evidence="3" id="KW-0479">Metal-binding</keyword>
<dbReference type="GO" id="GO:0004065">
    <property type="term" value="F:arylsulfatase activity"/>
    <property type="evidence" value="ECO:0007669"/>
    <property type="project" value="TreeGrafter"/>
</dbReference>